<dbReference type="PRINTS" id="PR00368">
    <property type="entry name" value="FADPNR"/>
</dbReference>
<dbReference type="eggNOG" id="COG1251">
    <property type="taxonomic scope" value="Bacteria"/>
</dbReference>
<name>F2LVM1_HIPMA</name>
<dbReference type="AlphaFoldDB" id="F2LVM1"/>
<evidence type="ECO:0000313" key="7">
    <source>
        <dbReference type="Proteomes" id="UP000008139"/>
    </source>
</evidence>
<dbReference type="HOGENOM" id="CLU_003291_4_4_7"/>
<accession>F2LVM1</accession>
<proteinExistence type="inferred from homology"/>
<dbReference type="SUPFAM" id="SSF51905">
    <property type="entry name" value="FAD/NAD(P)-binding domain"/>
    <property type="match status" value="2"/>
</dbReference>
<dbReference type="InterPro" id="IPR050260">
    <property type="entry name" value="FAD-bd_OxRdtase"/>
</dbReference>
<feature type="domain" description="FAD/NAD(P)-binding" evidence="5">
    <location>
        <begin position="2"/>
        <end position="288"/>
    </location>
</feature>
<dbReference type="RefSeq" id="WP_013681846.1">
    <property type="nucleotide sequence ID" value="NC_015318.1"/>
</dbReference>
<comment type="cofactor">
    <cofactor evidence="1">
        <name>FAD</name>
        <dbReference type="ChEBI" id="CHEBI:57692"/>
    </cofactor>
</comment>
<keyword evidence="4" id="KW-0274">FAD</keyword>
<dbReference type="PRINTS" id="PR00411">
    <property type="entry name" value="PNDRDTASEI"/>
</dbReference>
<reference evidence="6 7" key="1">
    <citation type="journal article" date="2011" name="Stand. Genomic Sci.">
        <title>Complete genome sequence of the thermophilic sulfur-reducer Hippea maritima type strain (MH(2)).</title>
        <authorList>
            <person name="Huntemann M."/>
            <person name="Lu M."/>
            <person name="Nolan M."/>
            <person name="Lapidus A."/>
            <person name="Lucas S."/>
            <person name="Hammon N."/>
            <person name="Deshpande S."/>
            <person name="Cheng J.F."/>
            <person name="Tapia R."/>
            <person name="Han C."/>
            <person name="Goodwin L."/>
            <person name="Pitluck S."/>
            <person name="Liolios K."/>
            <person name="Pagani I."/>
            <person name="Ivanova N."/>
            <person name="Ovchinikova G."/>
            <person name="Pati A."/>
            <person name="Chen A."/>
            <person name="Palaniappan K."/>
            <person name="Land M."/>
            <person name="Hauser L."/>
            <person name="Jeffries C.D."/>
            <person name="Detter J.C."/>
            <person name="Brambilla E.M."/>
            <person name="Rohde M."/>
            <person name="Spring S."/>
            <person name="Goker M."/>
            <person name="Woyke T."/>
            <person name="Bristow J."/>
            <person name="Eisen J.A."/>
            <person name="Markowitz V."/>
            <person name="Hugenholtz P."/>
            <person name="Kyrpides N.C."/>
            <person name="Klenk H.P."/>
            <person name="Mavromatis K."/>
        </authorList>
    </citation>
    <scope>NUCLEOTIDE SEQUENCE [LARGE SCALE GENOMIC DNA]</scope>
    <source>
        <strain evidence="7">ATCC 700847 / DSM 10411 / MH2</strain>
    </source>
</reference>
<gene>
    <name evidence="6" type="ordered locus">Hipma_0835</name>
</gene>
<evidence type="ECO:0000256" key="1">
    <source>
        <dbReference type="ARBA" id="ARBA00001974"/>
    </source>
</evidence>
<dbReference type="PANTHER" id="PTHR43429">
    <property type="entry name" value="PYRIDINE NUCLEOTIDE-DISULFIDE OXIDOREDUCTASE DOMAIN-CONTAINING"/>
    <property type="match status" value="1"/>
</dbReference>
<evidence type="ECO:0000256" key="3">
    <source>
        <dbReference type="ARBA" id="ARBA00022630"/>
    </source>
</evidence>
<dbReference type="InParanoid" id="F2LVM1"/>
<evidence type="ECO:0000259" key="5">
    <source>
        <dbReference type="Pfam" id="PF07992"/>
    </source>
</evidence>
<evidence type="ECO:0000313" key="6">
    <source>
        <dbReference type="EMBL" id="AEA33805.1"/>
    </source>
</evidence>
<reference evidence="7" key="2">
    <citation type="submission" date="2011-03" db="EMBL/GenBank/DDBJ databases">
        <title>The complete genome of Hippea maritima DSM 10411.</title>
        <authorList>
            <consortium name="US DOE Joint Genome Institute (JGI-PGF)"/>
            <person name="Lucas S."/>
            <person name="Copeland A."/>
            <person name="Lapidus A."/>
            <person name="Bruce D."/>
            <person name="Goodwin L."/>
            <person name="Pitluck S."/>
            <person name="Peters L."/>
            <person name="Kyrpides N."/>
            <person name="Mavromatis K."/>
            <person name="Pagani I."/>
            <person name="Ivanova N."/>
            <person name="Mikhailova N."/>
            <person name="Lu M."/>
            <person name="Detter J.C."/>
            <person name="Tapia R."/>
            <person name="Han C."/>
            <person name="Land M."/>
            <person name="Hauser L."/>
            <person name="Markowitz V."/>
            <person name="Cheng J.-F."/>
            <person name="Hugenholtz P."/>
            <person name="Woyke T."/>
            <person name="Wu D."/>
            <person name="Spring S."/>
            <person name="Schroeder M."/>
            <person name="Brambilla E."/>
            <person name="Klenk H.-P."/>
            <person name="Eisen J.A."/>
        </authorList>
    </citation>
    <scope>NUCLEOTIDE SEQUENCE [LARGE SCALE GENOMIC DNA]</scope>
    <source>
        <strain evidence="7">ATCC 700847 / DSM 10411 / MH2</strain>
    </source>
</reference>
<dbReference type="Proteomes" id="UP000008139">
    <property type="component" value="Chromosome"/>
</dbReference>
<evidence type="ECO:0000256" key="4">
    <source>
        <dbReference type="ARBA" id="ARBA00022827"/>
    </source>
</evidence>
<comment type="similarity">
    <text evidence="2">Belongs to the FAD-dependent oxidoreductase family.</text>
</comment>
<dbReference type="STRING" id="760142.Hipma_0835"/>
<dbReference type="PANTHER" id="PTHR43429:SF3">
    <property type="entry name" value="NITRITE REDUCTASE [NAD(P)H]"/>
    <property type="match status" value="1"/>
</dbReference>
<dbReference type="EMBL" id="CP002606">
    <property type="protein sequence ID" value="AEA33805.1"/>
    <property type="molecule type" value="Genomic_DNA"/>
</dbReference>
<dbReference type="Pfam" id="PF07992">
    <property type="entry name" value="Pyr_redox_2"/>
    <property type="match status" value="1"/>
</dbReference>
<evidence type="ECO:0000256" key="2">
    <source>
        <dbReference type="ARBA" id="ARBA00006442"/>
    </source>
</evidence>
<dbReference type="InterPro" id="IPR036188">
    <property type="entry name" value="FAD/NAD-bd_sf"/>
</dbReference>
<protein>
    <submittedName>
        <fullName evidence="6">FAD-dependent pyridine nucleotide-disulfide oxidoreductase</fullName>
    </submittedName>
</protein>
<dbReference type="Gene3D" id="3.50.50.60">
    <property type="entry name" value="FAD/NAD(P)-binding domain"/>
    <property type="match status" value="2"/>
</dbReference>
<organism evidence="6 7">
    <name type="scientific">Hippea maritima (strain ATCC 700847 / DSM 10411 / MH2)</name>
    <dbReference type="NCBI Taxonomy" id="760142"/>
    <lineage>
        <taxon>Bacteria</taxon>
        <taxon>Pseudomonadati</taxon>
        <taxon>Campylobacterota</taxon>
        <taxon>Desulfurellia</taxon>
        <taxon>Desulfurellales</taxon>
        <taxon>Hippeaceae</taxon>
        <taxon>Hippea</taxon>
    </lineage>
</organism>
<sequence length="387" mass="42971">MIAIIGGSIAAFYAYKTIKDIDKTIEVKVFSKEDRQPYAKMMLPYMLYNQTESSFEINPDDIVLNCEVKVIDTTSKTIKTHNYTYSFDKAIIAAGADAYIPEYKGDYDGGLFGVRYASDIKAIGEKLKKARFRHIVVLGAGLVSLEMAFAFVKLGFSVSVVVSSSRILSQILPDRAAKLVQNHIESLYPVKFYTSNDVEFMQKMDNGIYVKLKDGEELNSDFVVVGKGVRPNTHFIDKTVKINTGVIVDEFLKAKEDVFAAGDIAESEDAIWNDKRLHAIWPVAIAQAKIAAKNAVGLNIKAEPEISRNILPIFGIDIFTGGDSIGFDGDVVESESDGFRMVVIKDGLLRGFCMVGQVRNYGGLVRLVKDRTGIRKYELNYLLFGNV</sequence>
<dbReference type="OrthoDB" id="9768666at2"/>
<keyword evidence="7" id="KW-1185">Reference proteome</keyword>
<keyword evidence="3" id="KW-0285">Flavoprotein</keyword>
<dbReference type="InterPro" id="IPR023753">
    <property type="entry name" value="FAD/NAD-binding_dom"/>
</dbReference>
<dbReference type="KEGG" id="hmr:Hipma_0835"/>
<dbReference type="GO" id="GO:0016491">
    <property type="term" value="F:oxidoreductase activity"/>
    <property type="evidence" value="ECO:0007669"/>
    <property type="project" value="InterPro"/>
</dbReference>